<dbReference type="STRING" id="252474.B1A74_00630"/>
<dbReference type="Pfam" id="PF01584">
    <property type="entry name" value="CheW"/>
    <property type="match status" value="1"/>
</dbReference>
<dbReference type="InterPro" id="IPR036061">
    <property type="entry name" value="CheW-like_dom_sf"/>
</dbReference>
<keyword evidence="5" id="KW-1185">Reference proteome</keyword>
<sequence length="309" mass="34419">MSQFIDDVNQRTQMVGQNRMELLLFYLGGTQTFGINVFKVREVIPLPQLRQIPGSAGVVRGVTTLRDKTVPIIDLARAMGMQSTRAGADGQQKVVITEFNRSVQGFMVSAVDRIVNVNWDQVKSPPRGTGRESFLVAVTELDDKLVEIIDVERVLSLVNPLPTEVSESVRSAVAEQTPERREIVIADDSVVARRQIESAIQGLEWPYVLCKDGREALDYLEEKAAEGPIHDTVELVISDIEMPRMDGYTLTAKIRENERLRPLRVLLHSSLSGEFNTDMVRRAGADAFLSKFNPDELASAVLEQINKTA</sequence>
<accession>A0A1V3A2D6</accession>
<evidence type="ECO:0000313" key="5">
    <source>
        <dbReference type="Proteomes" id="UP000189177"/>
    </source>
</evidence>
<dbReference type="OrthoDB" id="9806105at2"/>
<organism evidence="4 5">
    <name type="scientific">Thioalkalivibrio halophilus</name>
    <dbReference type="NCBI Taxonomy" id="252474"/>
    <lineage>
        <taxon>Bacteria</taxon>
        <taxon>Pseudomonadati</taxon>
        <taxon>Pseudomonadota</taxon>
        <taxon>Gammaproteobacteria</taxon>
        <taxon>Chromatiales</taxon>
        <taxon>Ectothiorhodospiraceae</taxon>
        <taxon>Thioalkalivibrio</taxon>
    </lineage>
</organism>
<name>A0A1V3A2D6_9GAMM</name>
<dbReference type="SMART" id="SM00260">
    <property type="entry name" value="CheW"/>
    <property type="match status" value="1"/>
</dbReference>
<feature type="domain" description="Response regulatory" evidence="2">
    <location>
        <begin position="182"/>
        <end position="306"/>
    </location>
</feature>
<evidence type="ECO:0000256" key="1">
    <source>
        <dbReference type="PROSITE-ProRule" id="PRU00169"/>
    </source>
</evidence>
<evidence type="ECO:0000313" key="4">
    <source>
        <dbReference type="EMBL" id="OOC11504.1"/>
    </source>
</evidence>
<dbReference type="PANTHER" id="PTHR47233">
    <property type="entry name" value="CHEMOTAXIS PROTEIN CHEV"/>
    <property type="match status" value="1"/>
</dbReference>
<protein>
    <submittedName>
        <fullName evidence="4">Chemotaxis protein CheW</fullName>
    </submittedName>
</protein>
<dbReference type="InterPro" id="IPR002545">
    <property type="entry name" value="CheW-lke_dom"/>
</dbReference>
<dbReference type="PROSITE" id="PS50851">
    <property type="entry name" value="CHEW"/>
    <property type="match status" value="1"/>
</dbReference>
<evidence type="ECO:0000259" key="3">
    <source>
        <dbReference type="PROSITE" id="PS50851"/>
    </source>
</evidence>
<dbReference type="PIRSF" id="PIRSF002867">
    <property type="entry name" value="CheV"/>
    <property type="match status" value="1"/>
</dbReference>
<dbReference type="Pfam" id="PF00072">
    <property type="entry name" value="Response_reg"/>
    <property type="match status" value="1"/>
</dbReference>
<dbReference type="Gene3D" id="2.40.50.180">
    <property type="entry name" value="CheA-289, Domain 4"/>
    <property type="match status" value="1"/>
</dbReference>
<dbReference type="EMBL" id="MUZR01000002">
    <property type="protein sequence ID" value="OOC11504.1"/>
    <property type="molecule type" value="Genomic_DNA"/>
</dbReference>
<comment type="caution">
    <text evidence="4">The sequence shown here is derived from an EMBL/GenBank/DDBJ whole genome shotgun (WGS) entry which is preliminary data.</text>
</comment>
<proteinExistence type="predicted"/>
<dbReference type="InterPro" id="IPR024181">
    <property type="entry name" value="Chemotax_regulator_CheV"/>
</dbReference>
<dbReference type="Gene3D" id="2.30.30.40">
    <property type="entry name" value="SH3 Domains"/>
    <property type="match status" value="1"/>
</dbReference>
<dbReference type="GO" id="GO:0000160">
    <property type="term" value="P:phosphorelay signal transduction system"/>
    <property type="evidence" value="ECO:0007669"/>
    <property type="project" value="InterPro"/>
</dbReference>
<dbReference type="PROSITE" id="PS50110">
    <property type="entry name" value="RESPONSE_REGULATORY"/>
    <property type="match status" value="1"/>
</dbReference>
<gene>
    <name evidence="4" type="ORF">B1A74_00630</name>
</gene>
<dbReference type="SUPFAM" id="SSF52172">
    <property type="entry name" value="CheY-like"/>
    <property type="match status" value="1"/>
</dbReference>
<reference evidence="4 5" key="1">
    <citation type="submission" date="2017-02" db="EMBL/GenBank/DDBJ databases">
        <title>Genomic diversity within the haloalkaliphilic genus Thioalkalivibrio.</title>
        <authorList>
            <person name="Ahn A.-C."/>
            <person name="Meier-Kolthoff J."/>
            <person name="Overmars L."/>
            <person name="Richter M."/>
            <person name="Woyke T."/>
            <person name="Sorokin D.Y."/>
            <person name="Muyzer G."/>
        </authorList>
    </citation>
    <scope>NUCLEOTIDE SEQUENCE [LARGE SCALE GENOMIC DNA]</scope>
    <source>
        <strain evidence="4 5">HL17</strain>
    </source>
</reference>
<keyword evidence="1" id="KW-0597">Phosphoprotein</keyword>
<dbReference type="GO" id="GO:0006935">
    <property type="term" value="P:chemotaxis"/>
    <property type="evidence" value="ECO:0007669"/>
    <property type="project" value="InterPro"/>
</dbReference>
<dbReference type="AlphaFoldDB" id="A0A1V3A2D6"/>
<dbReference type="RefSeq" id="WP_077243473.1">
    <property type="nucleotide sequence ID" value="NZ_MUZR01000002.1"/>
</dbReference>
<feature type="domain" description="CheW-like" evidence="3">
    <location>
        <begin position="19"/>
        <end position="160"/>
    </location>
</feature>
<dbReference type="SUPFAM" id="SSF50341">
    <property type="entry name" value="CheW-like"/>
    <property type="match status" value="1"/>
</dbReference>
<dbReference type="SMART" id="SM00448">
    <property type="entry name" value="REC"/>
    <property type="match status" value="1"/>
</dbReference>
<dbReference type="Gene3D" id="3.40.50.2300">
    <property type="match status" value="1"/>
</dbReference>
<evidence type="ECO:0000259" key="2">
    <source>
        <dbReference type="PROSITE" id="PS50110"/>
    </source>
</evidence>
<dbReference type="PANTHER" id="PTHR47233:SF3">
    <property type="entry name" value="CHEMOTAXIS PROTEIN CHEV"/>
    <property type="match status" value="1"/>
</dbReference>
<feature type="modified residue" description="4-aspartylphosphate" evidence="1">
    <location>
        <position position="239"/>
    </location>
</feature>
<dbReference type="InterPro" id="IPR011006">
    <property type="entry name" value="CheY-like_superfamily"/>
</dbReference>
<dbReference type="InterPro" id="IPR001789">
    <property type="entry name" value="Sig_transdc_resp-reg_receiver"/>
</dbReference>
<dbReference type="Proteomes" id="UP000189177">
    <property type="component" value="Unassembled WGS sequence"/>
</dbReference>